<dbReference type="PANTHER" id="PTHR43745:SF2">
    <property type="entry name" value="NITROREDUCTASE MJ1384-RELATED"/>
    <property type="match status" value="1"/>
</dbReference>
<dbReference type="InterPro" id="IPR000415">
    <property type="entry name" value="Nitroreductase-like"/>
</dbReference>
<dbReference type="EMBL" id="RFLV01000001">
    <property type="protein sequence ID" value="TIH10967.1"/>
    <property type="molecule type" value="Genomic_DNA"/>
</dbReference>
<evidence type="ECO:0000313" key="3">
    <source>
        <dbReference type="Proteomes" id="UP000307541"/>
    </source>
</evidence>
<gene>
    <name evidence="2" type="ORF">D8779_09905</name>
</gene>
<sequence length="76" mass="8179">MLCIGGKRMILQLPVPELKDPESLVNCIEARRSVRDFTNAPLPISAVSQLIWSAQGVTGPDQKRATPSAGALYPCT</sequence>
<evidence type="ECO:0000313" key="2">
    <source>
        <dbReference type="EMBL" id="TIH10967.1"/>
    </source>
</evidence>
<feature type="domain" description="Nitroreductase" evidence="1">
    <location>
        <begin position="28"/>
        <end position="75"/>
    </location>
</feature>
<dbReference type="GO" id="GO:0016491">
    <property type="term" value="F:oxidoreductase activity"/>
    <property type="evidence" value="ECO:0007669"/>
    <property type="project" value="InterPro"/>
</dbReference>
<name>A0A4T2A301_9PSED</name>
<evidence type="ECO:0000259" key="1">
    <source>
        <dbReference type="Pfam" id="PF00881"/>
    </source>
</evidence>
<dbReference type="Proteomes" id="UP000307541">
    <property type="component" value="Unassembled WGS sequence"/>
</dbReference>
<dbReference type="AlphaFoldDB" id="A0A4T2A301"/>
<dbReference type="PANTHER" id="PTHR43745">
    <property type="entry name" value="NITROREDUCTASE MJ1384-RELATED"/>
    <property type="match status" value="1"/>
</dbReference>
<organism evidence="2 3">
    <name type="scientific">Pseudomonas leptonychotis</name>
    <dbReference type="NCBI Taxonomy" id="2448482"/>
    <lineage>
        <taxon>Bacteria</taxon>
        <taxon>Pseudomonadati</taxon>
        <taxon>Pseudomonadota</taxon>
        <taxon>Gammaproteobacteria</taxon>
        <taxon>Pseudomonadales</taxon>
        <taxon>Pseudomonadaceae</taxon>
        <taxon>Pseudomonas</taxon>
    </lineage>
</organism>
<protein>
    <recommendedName>
        <fullName evidence="1">Nitroreductase domain-containing protein</fullName>
    </recommendedName>
</protein>
<dbReference type="Gene3D" id="3.40.109.10">
    <property type="entry name" value="NADH Oxidase"/>
    <property type="match status" value="1"/>
</dbReference>
<dbReference type="SUPFAM" id="SSF55469">
    <property type="entry name" value="FMN-dependent nitroreductase-like"/>
    <property type="match status" value="1"/>
</dbReference>
<dbReference type="InterPro" id="IPR052544">
    <property type="entry name" value="Bacteriocin_Proc_Enz"/>
</dbReference>
<dbReference type="InterPro" id="IPR029479">
    <property type="entry name" value="Nitroreductase"/>
</dbReference>
<proteinExistence type="predicted"/>
<dbReference type="Pfam" id="PF00881">
    <property type="entry name" value="Nitroreductase"/>
    <property type="match status" value="1"/>
</dbReference>
<reference evidence="2 3" key="1">
    <citation type="submission" date="2018-10" db="EMBL/GenBank/DDBJ databases">
        <title>Pseudomonas leptonychotis sp. nov., isolated from Weddell seals in Antarctica.</title>
        <authorList>
            <person name="Novakova D."/>
            <person name="Svec P."/>
            <person name="Kralova S."/>
            <person name="Kristofova L."/>
            <person name="Zeman M."/>
            <person name="Pantucek R."/>
            <person name="Maslanova I."/>
            <person name="Sedlacek I."/>
        </authorList>
    </citation>
    <scope>NUCLEOTIDE SEQUENCE [LARGE SCALE GENOMIC DNA]</scope>
    <source>
        <strain evidence="2 3">CCM 8849</strain>
    </source>
</reference>
<dbReference type="RefSeq" id="WP_136664245.1">
    <property type="nucleotide sequence ID" value="NZ_RFLV01000001.1"/>
</dbReference>
<comment type="caution">
    <text evidence="2">The sequence shown here is derived from an EMBL/GenBank/DDBJ whole genome shotgun (WGS) entry which is preliminary data.</text>
</comment>
<dbReference type="OrthoDB" id="3723182at2"/>
<keyword evidence="3" id="KW-1185">Reference proteome</keyword>
<accession>A0A4T2A301</accession>